<protein>
    <recommendedName>
        <fullName evidence="5">Cupin type-1 domain-containing protein</fullName>
    </recommendedName>
</protein>
<evidence type="ECO:0000256" key="4">
    <source>
        <dbReference type="ARBA" id="ARBA00023157"/>
    </source>
</evidence>
<dbReference type="Pfam" id="PF00190">
    <property type="entry name" value="Cupin_1"/>
    <property type="match status" value="1"/>
</dbReference>
<evidence type="ECO:0000256" key="3">
    <source>
        <dbReference type="ARBA" id="ARBA00023129"/>
    </source>
</evidence>
<gene>
    <name evidence="6" type="ORF">Scep_029450</name>
</gene>
<dbReference type="PANTHER" id="PTHR31189:SF54">
    <property type="entry name" value="11S GLOBULIN SEED STORAGE PROTEIN 2-LIKE"/>
    <property type="match status" value="1"/>
</dbReference>
<evidence type="ECO:0000256" key="2">
    <source>
        <dbReference type="ARBA" id="ARBA00022761"/>
    </source>
</evidence>
<dbReference type="PANTHER" id="PTHR31189">
    <property type="entry name" value="OS03G0336100 PROTEIN-RELATED"/>
    <property type="match status" value="1"/>
</dbReference>
<dbReference type="SUPFAM" id="SSF51182">
    <property type="entry name" value="RmlC-like cupins"/>
    <property type="match status" value="1"/>
</dbReference>
<evidence type="ECO:0000313" key="7">
    <source>
        <dbReference type="Proteomes" id="UP001419268"/>
    </source>
</evidence>
<dbReference type="SMART" id="SM00835">
    <property type="entry name" value="Cupin_1"/>
    <property type="match status" value="1"/>
</dbReference>
<dbReference type="InterPro" id="IPR006045">
    <property type="entry name" value="Cupin_1"/>
</dbReference>
<dbReference type="InterPro" id="IPR011051">
    <property type="entry name" value="RmlC_Cupin_sf"/>
</dbReference>
<sequence>MQNAIYAPHWNLNAHSLIYVTRGSARVQIVGNQQQHAIFDGQVQEGQVLVVPQNYVVVKQAGDRGFEWVSFKTHENAMTHNLVGKTSPFRGLPVDMLASMYQISRQEAENLKYNRGQEMALFVPSYRSQGRASA</sequence>
<keyword evidence="3" id="KW-0708">Seed storage protein</keyword>
<dbReference type="CDD" id="cd02243">
    <property type="entry name" value="cupin_11S_legumin_C"/>
    <property type="match status" value="1"/>
</dbReference>
<comment type="similarity">
    <text evidence="1">Belongs to the 11S seed storage protein (globulins) family.</text>
</comment>
<dbReference type="PRINTS" id="PR00439">
    <property type="entry name" value="11SGLOBULIN"/>
</dbReference>
<organism evidence="6 7">
    <name type="scientific">Stephania cephalantha</name>
    <dbReference type="NCBI Taxonomy" id="152367"/>
    <lineage>
        <taxon>Eukaryota</taxon>
        <taxon>Viridiplantae</taxon>
        <taxon>Streptophyta</taxon>
        <taxon>Embryophyta</taxon>
        <taxon>Tracheophyta</taxon>
        <taxon>Spermatophyta</taxon>
        <taxon>Magnoliopsida</taxon>
        <taxon>Ranunculales</taxon>
        <taxon>Menispermaceae</taxon>
        <taxon>Menispermoideae</taxon>
        <taxon>Cissampelideae</taxon>
        <taxon>Stephania</taxon>
    </lineage>
</organism>
<keyword evidence="4" id="KW-1015">Disulfide bond</keyword>
<dbReference type="Gene3D" id="2.60.120.10">
    <property type="entry name" value="Jelly Rolls"/>
    <property type="match status" value="1"/>
</dbReference>
<evidence type="ECO:0000259" key="5">
    <source>
        <dbReference type="SMART" id="SM00835"/>
    </source>
</evidence>
<accession>A0AAP0HDJ4</accession>
<name>A0AAP0HDJ4_9MAGN</name>
<feature type="domain" description="Cupin type-1" evidence="5">
    <location>
        <begin position="2"/>
        <end position="109"/>
    </location>
</feature>
<dbReference type="AlphaFoldDB" id="A0AAP0HDJ4"/>
<comment type="caution">
    <text evidence="6">The sequence shown here is derived from an EMBL/GenBank/DDBJ whole genome shotgun (WGS) entry which is preliminary data.</text>
</comment>
<proteinExistence type="inferred from homology"/>
<dbReference type="EMBL" id="JBBNAG010000013">
    <property type="protein sequence ID" value="KAK9082979.1"/>
    <property type="molecule type" value="Genomic_DNA"/>
</dbReference>
<reference evidence="6 7" key="1">
    <citation type="submission" date="2024-01" db="EMBL/GenBank/DDBJ databases">
        <title>Genome assemblies of Stephania.</title>
        <authorList>
            <person name="Yang L."/>
        </authorList>
    </citation>
    <scope>NUCLEOTIDE SEQUENCE [LARGE SCALE GENOMIC DNA]</scope>
    <source>
        <strain evidence="6">JXDWG</strain>
        <tissue evidence="6">Leaf</tissue>
    </source>
</reference>
<keyword evidence="2" id="KW-0758">Storage protein</keyword>
<evidence type="ECO:0000256" key="1">
    <source>
        <dbReference type="ARBA" id="ARBA00007178"/>
    </source>
</evidence>
<dbReference type="InterPro" id="IPR006044">
    <property type="entry name" value="11S_seedstore_pln"/>
</dbReference>
<dbReference type="Proteomes" id="UP001419268">
    <property type="component" value="Unassembled WGS sequence"/>
</dbReference>
<dbReference type="InterPro" id="IPR050253">
    <property type="entry name" value="Seed_Storage-Functional"/>
</dbReference>
<keyword evidence="7" id="KW-1185">Reference proteome</keyword>
<dbReference type="GO" id="GO:0045735">
    <property type="term" value="F:nutrient reservoir activity"/>
    <property type="evidence" value="ECO:0007669"/>
    <property type="project" value="UniProtKB-KW"/>
</dbReference>
<dbReference type="InterPro" id="IPR014710">
    <property type="entry name" value="RmlC-like_jellyroll"/>
</dbReference>
<evidence type="ECO:0000313" key="6">
    <source>
        <dbReference type="EMBL" id="KAK9082979.1"/>
    </source>
</evidence>